<organism evidence="2 3">
    <name type="scientific">Culex pipiens pipiens</name>
    <name type="common">Northern house mosquito</name>
    <dbReference type="NCBI Taxonomy" id="38569"/>
    <lineage>
        <taxon>Eukaryota</taxon>
        <taxon>Metazoa</taxon>
        <taxon>Ecdysozoa</taxon>
        <taxon>Arthropoda</taxon>
        <taxon>Hexapoda</taxon>
        <taxon>Insecta</taxon>
        <taxon>Pterygota</taxon>
        <taxon>Neoptera</taxon>
        <taxon>Endopterygota</taxon>
        <taxon>Diptera</taxon>
        <taxon>Nematocera</taxon>
        <taxon>Culicoidea</taxon>
        <taxon>Culicidae</taxon>
        <taxon>Culicinae</taxon>
        <taxon>Culicini</taxon>
        <taxon>Culex</taxon>
        <taxon>Culex</taxon>
    </lineage>
</organism>
<reference evidence="2 3" key="1">
    <citation type="submission" date="2024-05" db="EMBL/GenBank/DDBJ databases">
        <title>Culex pipiens pipiens assembly and annotation.</title>
        <authorList>
            <person name="Alout H."/>
            <person name="Durand T."/>
        </authorList>
    </citation>
    <scope>NUCLEOTIDE SEQUENCE [LARGE SCALE GENOMIC DNA]</scope>
    <source>
        <strain evidence="2">HA-2024</strain>
        <tissue evidence="2">Whole body</tissue>
    </source>
</reference>
<name>A0ABD1DL35_CULPP</name>
<proteinExistence type="predicted"/>
<protein>
    <submittedName>
        <fullName evidence="2">Uncharacterized protein</fullName>
    </submittedName>
</protein>
<dbReference type="Proteomes" id="UP001562425">
    <property type="component" value="Unassembled WGS sequence"/>
</dbReference>
<sequence length="91" mass="10238">MKQTFLETSPAIHPSRSHHRPTTVTRVPSGTGGGVVSFVLERISRKTRWNLLRATWCPPLEYPCVRVYRIPGSAQFPSVFGFLKTQLKSSP</sequence>
<evidence type="ECO:0000313" key="2">
    <source>
        <dbReference type="EMBL" id="KAL1400461.1"/>
    </source>
</evidence>
<accession>A0ABD1DL35</accession>
<keyword evidence="3" id="KW-1185">Reference proteome</keyword>
<gene>
    <name evidence="2" type="ORF">pipiens_007416</name>
</gene>
<feature type="region of interest" description="Disordered" evidence="1">
    <location>
        <begin position="1"/>
        <end position="30"/>
    </location>
</feature>
<dbReference type="EMBL" id="JBEHCU010005242">
    <property type="protein sequence ID" value="KAL1400461.1"/>
    <property type="molecule type" value="Genomic_DNA"/>
</dbReference>
<evidence type="ECO:0000256" key="1">
    <source>
        <dbReference type="SAM" id="MobiDB-lite"/>
    </source>
</evidence>
<dbReference type="AlphaFoldDB" id="A0ABD1DL35"/>
<comment type="caution">
    <text evidence="2">The sequence shown here is derived from an EMBL/GenBank/DDBJ whole genome shotgun (WGS) entry which is preliminary data.</text>
</comment>
<evidence type="ECO:0000313" key="3">
    <source>
        <dbReference type="Proteomes" id="UP001562425"/>
    </source>
</evidence>